<evidence type="ECO:0000259" key="1">
    <source>
        <dbReference type="Pfam" id="PF17906"/>
    </source>
</evidence>
<evidence type="ECO:0000313" key="3">
    <source>
        <dbReference type="EMBL" id="CAF1513547.1"/>
    </source>
</evidence>
<dbReference type="InterPro" id="IPR052709">
    <property type="entry name" value="Transposase-MT_Hybrid"/>
</dbReference>
<dbReference type="EMBL" id="CAJNOR010003977">
    <property type="protein sequence ID" value="CAF1464717.1"/>
    <property type="molecule type" value="Genomic_DNA"/>
</dbReference>
<feature type="domain" description="Mos1 transposase HTH" evidence="1">
    <location>
        <begin position="6"/>
        <end position="51"/>
    </location>
</feature>
<dbReference type="Proteomes" id="UP000663828">
    <property type="component" value="Unassembled WGS sequence"/>
</dbReference>
<comment type="caution">
    <text evidence="3">The sequence shown here is derived from an EMBL/GenBank/DDBJ whole genome shotgun (WGS) entry which is preliminary data.</text>
</comment>
<protein>
    <recommendedName>
        <fullName evidence="1">Mos1 transposase HTH domain-containing protein</fullName>
    </recommendedName>
</protein>
<dbReference type="Pfam" id="PF17906">
    <property type="entry name" value="HTH_48"/>
    <property type="match status" value="1"/>
</dbReference>
<name>A0A815U8W2_ADIRI</name>
<evidence type="ECO:0000313" key="2">
    <source>
        <dbReference type="EMBL" id="CAF1464717.1"/>
    </source>
</evidence>
<proteinExistence type="predicted"/>
<dbReference type="InterPro" id="IPR041426">
    <property type="entry name" value="Mos1_HTH"/>
</dbReference>
<evidence type="ECO:0000313" key="4">
    <source>
        <dbReference type="Proteomes" id="UP000663828"/>
    </source>
</evidence>
<sequence>MSKRNIRFYIKTRIALNLQGRDIHEELYPVHGNQAPSLRTVERWCQRFREGQEELDDETISGRPIAATASENIEQVRLIIDDDSHVTIEEIQEQTGLNYGTTQRIIEEHLHLTKIAARYMPKEFTDFQWNERVRSCQENLKMERGVCGMW</sequence>
<evidence type="ECO:0000313" key="5">
    <source>
        <dbReference type="Proteomes" id="UP000663852"/>
    </source>
</evidence>
<dbReference type="PANTHER" id="PTHR46060">
    <property type="entry name" value="MARINER MOS1 TRANSPOSASE-LIKE PROTEIN"/>
    <property type="match status" value="1"/>
</dbReference>
<accession>A0A815U8W2</accession>
<gene>
    <name evidence="3" type="ORF">EDS130_LOCUS43402</name>
    <name evidence="2" type="ORF">XAT740_LOCUS37636</name>
</gene>
<dbReference type="PANTHER" id="PTHR46060:SF1">
    <property type="entry name" value="MARINER MOS1 TRANSPOSASE-LIKE PROTEIN"/>
    <property type="match status" value="1"/>
</dbReference>
<reference evidence="3" key="1">
    <citation type="submission" date="2021-02" db="EMBL/GenBank/DDBJ databases">
        <authorList>
            <person name="Nowell W R."/>
        </authorList>
    </citation>
    <scope>NUCLEOTIDE SEQUENCE</scope>
</reference>
<dbReference type="Proteomes" id="UP000663852">
    <property type="component" value="Unassembled WGS sequence"/>
</dbReference>
<dbReference type="EMBL" id="CAJNOJ010000713">
    <property type="protein sequence ID" value="CAF1513547.1"/>
    <property type="molecule type" value="Genomic_DNA"/>
</dbReference>
<dbReference type="AlphaFoldDB" id="A0A815U8W2"/>
<dbReference type="OrthoDB" id="10033972at2759"/>
<keyword evidence="4" id="KW-1185">Reference proteome</keyword>
<organism evidence="3 5">
    <name type="scientific">Adineta ricciae</name>
    <name type="common">Rotifer</name>
    <dbReference type="NCBI Taxonomy" id="249248"/>
    <lineage>
        <taxon>Eukaryota</taxon>
        <taxon>Metazoa</taxon>
        <taxon>Spiralia</taxon>
        <taxon>Gnathifera</taxon>
        <taxon>Rotifera</taxon>
        <taxon>Eurotatoria</taxon>
        <taxon>Bdelloidea</taxon>
        <taxon>Adinetida</taxon>
        <taxon>Adinetidae</taxon>
        <taxon>Adineta</taxon>
    </lineage>
</organism>
<dbReference type="Gene3D" id="1.10.10.1450">
    <property type="match status" value="1"/>
</dbReference>